<organism evidence="4 5">
    <name type="scientific">Candidatus Uhrbacteria bacterium GW2011_GWF2_44_350</name>
    <dbReference type="NCBI Taxonomy" id="1619000"/>
    <lineage>
        <taxon>Bacteria</taxon>
        <taxon>Candidatus Uhriibacteriota</taxon>
    </lineage>
</organism>
<reference evidence="4 5" key="1">
    <citation type="journal article" date="2015" name="Nature">
        <title>rRNA introns, odd ribosomes, and small enigmatic genomes across a large radiation of phyla.</title>
        <authorList>
            <person name="Brown C.T."/>
            <person name="Hug L.A."/>
            <person name="Thomas B.C."/>
            <person name="Sharon I."/>
            <person name="Castelle C.J."/>
            <person name="Singh A."/>
            <person name="Wilkins M.J."/>
            <person name="Williams K.H."/>
            <person name="Banfield J.F."/>
        </authorList>
    </citation>
    <scope>NUCLEOTIDE SEQUENCE [LARGE SCALE GENOMIC DNA]</scope>
</reference>
<evidence type="ECO:0000313" key="5">
    <source>
        <dbReference type="Proteomes" id="UP000034154"/>
    </source>
</evidence>
<keyword evidence="2" id="KW-1133">Transmembrane helix</keyword>
<accession>A0A0G1LPK0</accession>
<feature type="transmembrane region" description="Helical" evidence="2">
    <location>
        <begin position="27"/>
        <end position="49"/>
    </location>
</feature>
<feature type="region of interest" description="Disordered" evidence="1">
    <location>
        <begin position="447"/>
        <end position="466"/>
    </location>
</feature>
<comment type="caution">
    <text evidence="4">The sequence shown here is derived from an EMBL/GenBank/DDBJ whole genome shotgun (WGS) entry which is preliminary data.</text>
</comment>
<sequence>MFLTVITVDWSVPQMYLHAFLSQRIDVALLEVVLLVGWIPIAAIILEGFMEIWKDYRQSIYDGRLQYSLLAIDVPKMTEQSPKAIENIFSALEGANSNLLWKEIWFDGKQQPRFSIEIASVGGYIQYYFRCQTRFRDMVEASIYAQYPDAQIAEVEDYAKIVPSRFPDPEWDMWGTEFKLKKDNHVPFRTWPSFEHSMSQELKDPLANMLEQMSRMRPGECFFFQIVFSPTKLSWKEEGTKFINKVYGVDAKAKSGNGALSALLSWPGGFVNELTGVDINAMFGLSTEEKPKTDDIWRAFKITLAEKAQVEAVANKISKIGFETKVRILYFGKKGVFNKSTRASMVKGFLLSFNSPGLNEFGMYGPQIPKGDYFWQKWTYRHRQTRVTQAYKNRSFTLGATPRVMCVEELASLWHFPTITIKAPLIKKTESRRAEPPVSLPVASEETPLYRATPPTPSKKEAPPATLPGIEEEAVEDKSLFEPAVSFDSDIEFAPTIKNPIIQEKPTPRPVVSAVVKKEMPEALRILMEPGVELEDVSVPPVEE</sequence>
<dbReference type="Proteomes" id="UP000034154">
    <property type="component" value="Unassembled WGS sequence"/>
</dbReference>
<dbReference type="EMBL" id="LCJB01000022">
    <property type="protein sequence ID" value="KKT70727.1"/>
    <property type="molecule type" value="Genomic_DNA"/>
</dbReference>
<dbReference type="Pfam" id="PF26449">
    <property type="entry name" value="DUF8128"/>
    <property type="match status" value="1"/>
</dbReference>
<dbReference type="AlphaFoldDB" id="A0A0G1LPK0"/>
<proteinExistence type="predicted"/>
<evidence type="ECO:0000256" key="2">
    <source>
        <dbReference type="SAM" id="Phobius"/>
    </source>
</evidence>
<keyword evidence="2" id="KW-0472">Membrane</keyword>
<keyword evidence="2" id="KW-0812">Transmembrane</keyword>
<evidence type="ECO:0000259" key="3">
    <source>
        <dbReference type="Pfam" id="PF26449"/>
    </source>
</evidence>
<gene>
    <name evidence="4" type="ORF">UW63_C0022G0008</name>
</gene>
<name>A0A0G1LPK0_9BACT</name>
<evidence type="ECO:0000313" key="4">
    <source>
        <dbReference type="EMBL" id="KKT70727.1"/>
    </source>
</evidence>
<dbReference type="InterPro" id="IPR058441">
    <property type="entry name" value="DUF8128"/>
</dbReference>
<evidence type="ECO:0000256" key="1">
    <source>
        <dbReference type="SAM" id="MobiDB-lite"/>
    </source>
</evidence>
<feature type="domain" description="DUF8128" evidence="3">
    <location>
        <begin position="75"/>
        <end position="426"/>
    </location>
</feature>
<protein>
    <recommendedName>
        <fullName evidence="3">DUF8128 domain-containing protein</fullName>
    </recommendedName>
</protein>